<feature type="transmembrane region" description="Helical" evidence="2">
    <location>
        <begin position="231"/>
        <end position="250"/>
    </location>
</feature>
<organism evidence="3">
    <name type="scientific">freshwater metagenome</name>
    <dbReference type="NCBI Taxonomy" id="449393"/>
    <lineage>
        <taxon>unclassified sequences</taxon>
        <taxon>metagenomes</taxon>
        <taxon>ecological metagenomes</taxon>
    </lineage>
</organism>
<keyword evidence="2" id="KW-1133">Transmembrane helix</keyword>
<feature type="region of interest" description="Disordered" evidence="1">
    <location>
        <begin position="404"/>
        <end position="424"/>
    </location>
</feature>
<feature type="transmembrane region" description="Helical" evidence="2">
    <location>
        <begin position="362"/>
        <end position="395"/>
    </location>
</feature>
<gene>
    <name evidence="3" type="ORF">UFOPK1493_00879</name>
</gene>
<evidence type="ECO:0000256" key="2">
    <source>
        <dbReference type="SAM" id="Phobius"/>
    </source>
</evidence>
<feature type="transmembrane region" description="Helical" evidence="2">
    <location>
        <begin position="257"/>
        <end position="275"/>
    </location>
</feature>
<keyword evidence="2" id="KW-0812">Transmembrane</keyword>
<sequence length="424" mass="43642">MIGRLRSLGAFLTGCVAIVGLLVSVLAVWATDVLFDSTEVGTAVERALAEQEVTDSMASLLTTAAFEAADLESRMEALLPGELAQLVPALVGGVRSSLEQRLADLLATEGARDLVVAVVERSHAALMRLLEGDGFVDGISVTDGEVRLNLLPLVVLGLRELQGLGYLDGIELPQLTAAGDPAEQIATLEATFGRTLPPDLGQLTVYESDSLDDANATVAAAQRMLVLVKRAVAAVIALTLGAVVATVLLARGRRRAVLTLAIASVAVMLVARSIVRKILDEAPVVVVDPGGRAAVSAMLQSLTSGLFVLVTLVLVLAAAVAVVAFLRSEQPLAVRWRGGAGHLRGGAWSVISRHRDATAMVAFGLAVAVIVVGGIGLAQFLVAVVLAAVGAWAWWAPRADGDGDGTDRAGDVGGADDVAVGAGR</sequence>
<keyword evidence="2" id="KW-0472">Membrane</keyword>
<protein>
    <submittedName>
        <fullName evidence="3">Unannotated protein</fullName>
    </submittedName>
</protein>
<accession>A0A6J6CC70</accession>
<proteinExistence type="predicted"/>
<reference evidence="3" key="1">
    <citation type="submission" date="2020-05" db="EMBL/GenBank/DDBJ databases">
        <authorList>
            <person name="Chiriac C."/>
            <person name="Salcher M."/>
            <person name="Ghai R."/>
            <person name="Kavagutti S V."/>
        </authorList>
    </citation>
    <scope>NUCLEOTIDE SEQUENCE</scope>
</reference>
<feature type="compositionally biased region" description="Low complexity" evidence="1">
    <location>
        <begin position="415"/>
        <end position="424"/>
    </location>
</feature>
<dbReference type="AlphaFoldDB" id="A0A6J6CC70"/>
<feature type="transmembrane region" description="Helical" evidence="2">
    <location>
        <begin position="306"/>
        <end position="326"/>
    </location>
</feature>
<evidence type="ECO:0000256" key="1">
    <source>
        <dbReference type="SAM" id="MobiDB-lite"/>
    </source>
</evidence>
<evidence type="ECO:0000313" key="3">
    <source>
        <dbReference type="EMBL" id="CAB4548695.1"/>
    </source>
</evidence>
<name>A0A6J6CC70_9ZZZZ</name>
<dbReference type="EMBL" id="CAEZSR010000021">
    <property type="protein sequence ID" value="CAB4548695.1"/>
    <property type="molecule type" value="Genomic_DNA"/>
</dbReference>